<dbReference type="Pfam" id="PF00931">
    <property type="entry name" value="NB-ARC"/>
    <property type="match status" value="1"/>
</dbReference>
<keyword evidence="7 8" id="KW-0175">Coiled coil</keyword>
<comment type="similarity">
    <text evidence="1">Belongs to the disease resistance NB-LRR family.</text>
</comment>
<dbReference type="InterPro" id="IPR042197">
    <property type="entry name" value="Apaf_helical"/>
</dbReference>
<feature type="domain" description="R13L1/DRL21-like LRR repeat region" evidence="13">
    <location>
        <begin position="852"/>
        <end position="968"/>
    </location>
</feature>
<dbReference type="InterPro" id="IPR036388">
    <property type="entry name" value="WH-like_DNA-bd_sf"/>
</dbReference>
<dbReference type="EMBL" id="CM000780">
    <property type="protein sequence ID" value="AQK58865.1"/>
    <property type="molecule type" value="Genomic_DNA"/>
</dbReference>
<dbReference type="SUPFAM" id="SSF52058">
    <property type="entry name" value="L domain-like"/>
    <property type="match status" value="3"/>
</dbReference>
<dbReference type="InterPro" id="IPR027417">
    <property type="entry name" value="P-loop_NTPase"/>
</dbReference>
<evidence type="ECO:0000259" key="13">
    <source>
        <dbReference type="Pfam" id="PF25019"/>
    </source>
</evidence>
<feature type="domain" description="Disease resistance R13L4/SHOC-2-like LRR" evidence="12">
    <location>
        <begin position="556"/>
        <end position="684"/>
    </location>
</feature>
<evidence type="ECO:0000256" key="2">
    <source>
        <dbReference type="ARBA" id="ARBA00022614"/>
    </source>
</evidence>
<dbReference type="GO" id="GO:0098542">
    <property type="term" value="P:defense response to other organism"/>
    <property type="evidence" value="ECO:0000318"/>
    <property type="project" value="GO_Central"/>
</dbReference>
<dbReference type="SUPFAM" id="SSF52540">
    <property type="entry name" value="P-loop containing nucleoside triphosphate hydrolases"/>
    <property type="match status" value="1"/>
</dbReference>
<evidence type="ECO:0000259" key="9">
    <source>
        <dbReference type="Pfam" id="PF00931"/>
    </source>
</evidence>
<dbReference type="GeneID" id="100275648"/>
<dbReference type="OrthoDB" id="643377at2759"/>
<dbReference type="Pfam" id="PF18052">
    <property type="entry name" value="Rx_N"/>
    <property type="match status" value="1"/>
</dbReference>
<keyword evidence="3" id="KW-0677">Repeat</keyword>
<dbReference type="InterPro" id="IPR055414">
    <property type="entry name" value="LRR_R13L4/SHOC2-like"/>
</dbReference>
<evidence type="ECO:0000259" key="10">
    <source>
        <dbReference type="Pfam" id="PF18052"/>
    </source>
</evidence>
<dbReference type="Gene3D" id="1.10.8.430">
    <property type="entry name" value="Helical domain of apoptotic protease-activating factors"/>
    <property type="match status" value="1"/>
</dbReference>
<proteinExistence type="evidence at protein level"/>
<evidence type="ECO:0000313" key="15">
    <source>
        <dbReference type="EnsemblPlants" id="Zm00001eb202350_P001"/>
    </source>
</evidence>
<reference evidence="14" key="2">
    <citation type="submission" date="2015-12" db="EMBL/GenBank/DDBJ databases">
        <title>Update maize B73 reference genome by single molecule sequencing technologies.</title>
        <authorList>
            <consortium name="Maize Genome Sequencing Project"/>
            <person name="Ware D."/>
        </authorList>
    </citation>
    <scope>NUCLEOTIDE SEQUENCE</scope>
    <source>
        <tissue evidence="14">Seedling</tissue>
    </source>
</reference>
<dbReference type="PRINTS" id="PR00364">
    <property type="entry name" value="DISEASERSIST"/>
</dbReference>
<dbReference type="EnsemblPlants" id="Zm00001eb202350_T001">
    <property type="protein sequence ID" value="Zm00001eb202350_P001"/>
    <property type="gene ID" value="Zm00001eb202350"/>
</dbReference>
<feature type="coiled-coil region" evidence="8">
    <location>
        <begin position="35"/>
        <end position="62"/>
    </location>
</feature>
<dbReference type="Gramene" id="Zm00001eb202350_T001">
    <property type="protein sequence ID" value="Zm00001eb202350_P001"/>
    <property type="gene ID" value="Zm00001eb202350"/>
</dbReference>
<keyword evidence="2" id="KW-0433">Leucine-rich repeat</keyword>
<dbReference type="SMART" id="SM00369">
    <property type="entry name" value="LRR_TYP"/>
    <property type="match status" value="5"/>
</dbReference>
<dbReference type="InterPro" id="IPR003591">
    <property type="entry name" value="Leu-rich_rpt_typical-subtyp"/>
</dbReference>
<dbReference type="IntAct" id="K7U5J1">
    <property type="interactions" value="1"/>
</dbReference>
<evidence type="ECO:0000313" key="16">
    <source>
        <dbReference type="Proteomes" id="UP000007305"/>
    </source>
</evidence>
<dbReference type="InterPro" id="IPR058922">
    <property type="entry name" value="WHD_DRP"/>
</dbReference>
<evidence type="ECO:0000256" key="5">
    <source>
        <dbReference type="ARBA" id="ARBA00022821"/>
    </source>
</evidence>
<dbReference type="InterPro" id="IPR002182">
    <property type="entry name" value="NB-ARC"/>
</dbReference>
<keyword evidence="4" id="KW-0547">Nucleotide-binding</keyword>
<name>K7U5J1_MAIZE</name>
<dbReference type="Pfam" id="PF23559">
    <property type="entry name" value="WHD_DRP"/>
    <property type="match status" value="1"/>
</dbReference>
<evidence type="ECO:0000256" key="1">
    <source>
        <dbReference type="ARBA" id="ARBA00008894"/>
    </source>
</evidence>
<dbReference type="OMA" id="IISIVEC"/>
<dbReference type="PaxDb" id="4577-GRMZM2G051502_P01"/>
<keyword evidence="5" id="KW-0611">Plant defense</keyword>
<evidence type="ECO:0000256" key="7">
    <source>
        <dbReference type="ARBA" id="ARBA00023054"/>
    </source>
</evidence>
<keyword evidence="17" id="KW-1267">Proteomics identification</keyword>
<dbReference type="RefSeq" id="NP_001340692.1">
    <property type="nucleotide sequence ID" value="NM_001353763.1"/>
</dbReference>
<feature type="domain" description="Disease resistance protein winged helix" evidence="11">
    <location>
        <begin position="424"/>
        <end position="493"/>
    </location>
</feature>
<feature type="domain" description="Disease resistance N-terminal" evidence="10">
    <location>
        <begin position="13"/>
        <end position="98"/>
    </location>
</feature>
<dbReference type="GO" id="GO:0043531">
    <property type="term" value="F:ADP binding"/>
    <property type="evidence" value="ECO:0007669"/>
    <property type="project" value="InterPro"/>
</dbReference>
<reference evidence="15" key="4">
    <citation type="submission" date="2021-05" db="UniProtKB">
        <authorList>
            <consortium name="EnsemblPlants"/>
        </authorList>
    </citation>
    <scope>IDENTIFICATION</scope>
    <source>
        <strain evidence="15">cv. B73</strain>
    </source>
</reference>
<evidence type="ECO:0000256" key="4">
    <source>
        <dbReference type="ARBA" id="ARBA00022741"/>
    </source>
</evidence>
<dbReference type="Pfam" id="PF25019">
    <property type="entry name" value="LRR_R13L1-DRL21"/>
    <property type="match status" value="1"/>
</dbReference>
<dbReference type="ExpressionAtlas" id="K7U5J1">
    <property type="expression patterns" value="baseline and differential"/>
</dbReference>
<protein>
    <submittedName>
        <fullName evidence="14">L-zip+NBS+LRR-like protein</fullName>
    </submittedName>
</protein>
<dbReference type="GO" id="GO:0005524">
    <property type="term" value="F:ATP binding"/>
    <property type="evidence" value="ECO:0007669"/>
    <property type="project" value="UniProtKB-KW"/>
</dbReference>
<dbReference type="InterPro" id="IPR041118">
    <property type="entry name" value="Rx_N"/>
</dbReference>
<feature type="domain" description="NB-ARC" evidence="9">
    <location>
        <begin position="172"/>
        <end position="332"/>
    </location>
</feature>
<dbReference type="Proteomes" id="UP000007305">
    <property type="component" value="Chromosome 4"/>
</dbReference>
<accession>K7U5J1</accession>
<dbReference type="Gene3D" id="3.40.50.300">
    <property type="entry name" value="P-loop containing nucleotide triphosphate hydrolases"/>
    <property type="match status" value="1"/>
</dbReference>
<reference evidence="16" key="1">
    <citation type="journal article" date="2009" name="Science">
        <title>The B73 maize genome: complexity, diversity, and dynamics.</title>
        <authorList>
            <person name="Schnable P.S."/>
            <person name="Ware D."/>
            <person name="Fulton R.S."/>
            <person name="Stein J.C."/>
            <person name="Wei F."/>
            <person name="Pasternak S."/>
            <person name="Liang C."/>
            <person name="Zhang J."/>
            <person name="Fulton L."/>
            <person name="Graves T.A."/>
            <person name="Minx P."/>
            <person name="Reily A.D."/>
            <person name="Courtney L."/>
            <person name="Kruchowski S.S."/>
            <person name="Tomlinson C."/>
            <person name="Strong C."/>
            <person name="Delehaunty K."/>
            <person name="Fronick C."/>
            <person name="Courtney B."/>
            <person name="Rock S.M."/>
            <person name="Belter E."/>
            <person name="Du F."/>
            <person name="Kim K."/>
            <person name="Abbott R.M."/>
            <person name="Cotton M."/>
            <person name="Levy A."/>
            <person name="Marchetto P."/>
            <person name="Ochoa K."/>
            <person name="Jackson S.M."/>
            <person name="Gillam B."/>
            <person name="Chen W."/>
            <person name="Yan L."/>
            <person name="Higginbotham J."/>
            <person name="Cardenas M."/>
            <person name="Waligorski J."/>
            <person name="Applebaum E."/>
            <person name="Phelps L."/>
            <person name="Falcone J."/>
            <person name="Kanchi K."/>
            <person name="Thane T."/>
            <person name="Scimone A."/>
            <person name="Thane N."/>
            <person name="Henke J."/>
            <person name="Wang T."/>
            <person name="Ruppert J."/>
            <person name="Shah N."/>
            <person name="Rotter K."/>
            <person name="Hodges J."/>
            <person name="Ingenthron E."/>
            <person name="Cordes M."/>
            <person name="Kohlberg S."/>
            <person name="Sgro J."/>
            <person name="Delgado B."/>
            <person name="Mead K."/>
            <person name="Chinwalla A."/>
            <person name="Leonard S."/>
            <person name="Crouse K."/>
            <person name="Collura K."/>
            <person name="Kudrna D."/>
            <person name="Currie J."/>
            <person name="He R."/>
            <person name="Angelova A."/>
            <person name="Rajasekar S."/>
            <person name="Mueller T."/>
            <person name="Lomeli R."/>
            <person name="Scara G."/>
            <person name="Ko A."/>
            <person name="Delaney K."/>
            <person name="Wissotski M."/>
            <person name="Lopez G."/>
            <person name="Campos D."/>
            <person name="Braidotti M."/>
            <person name="Ashley E."/>
            <person name="Golser W."/>
            <person name="Kim H."/>
            <person name="Lee S."/>
            <person name="Lin J."/>
            <person name="Dujmic Z."/>
            <person name="Kim W."/>
            <person name="Talag J."/>
            <person name="Zuccolo A."/>
            <person name="Fan C."/>
            <person name="Sebastian A."/>
            <person name="Kramer M."/>
            <person name="Spiegel L."/>
            <person name="Nascimento L."/>
            <person name="Zutavern T."/>
            <person name="Miller B."/>
            <person name="Ambroise C."/>
            <person name="Muller S."/>
            <person name="Spooner W."/>
            <person name="Narechania A."/>
            <person name="Ren L."/>
            <person name="Wei S."/>
            <person name="Kumari S."/>
            <person name="Faga B."/>
            <person name="Levy M.J."/>
            <person name="McMahan L."/>
            <person name="Van Buren P."/>
            <person name="Vaughn M.W."/>
            <person name="Ying K."/>
            <person name="Yeh C.-T."/>
            <person name="Emrich S.J."/>
            <person name="Jia Y."/>
            <person name="Kalyanaraman A."/>
            <person name="Hsia A.-P."/>
            <person name="Barbazuk W.B."/>
            <person name="Baucom R.S."/>
            <person name="Brutnell T.P."/>
            <person name="Carpita N.C."/>
            <person name="Chaparro C."/>
            <person name="Chia J.-M."/>
            <person name="Deragon J.-M."/>
            <person name="Estill J.C."/>
            <person name="Fu Y."/>
            <person name="Jeddeloh J.A."/>
            <person name="Han Y."/>
            <person name="Lee H."/>
            <person name="Li P."/>
            <person name="Lisch D.R."/>
            <person name="Liu S."/>
            <person name="Liu Z."/>
            <person name="Nagel D.H."/>
            <person name="McCann M.C."/>
            <person name="SanMiguel P."/>
            <person name="Myers A.M."/>
            <person name="Nettleton D."/>
            <person name="Nguyen J."/>
            <person name="Penning B.W."/>
            <person name="Ponnala L."/>
            <person name="Schneider K.L."/>
            <person name="Schwartz D.C."/>
            <person name="Sharma A."/>
            <person name="Soderlund C."/>
            <person name="Springer N.M."/>
            <person name="Sun Q."/>
            <person name="Wang H."/>
            <person name="Waterman M."/>
            <person name="Westerman R."/>
            <person name="Wolfgruber T.K."/>
            <person name="Yang L."/>
            <person name="Yu Y."/>
            <person name="Zhang L."/>
            <person name="Zhou S."/>
            <person name="Zhu Q."/>
            <person name="Bennetzen J.L."/>
            <person name="Dawe R.K."/>
            <person name="Jiang J."/>
            <person name="Jiang N."/>
            <person name="Presting G.G."/>
            <person name="Wessler S.R."/>
            <person name="Aluru S."/>
            <person name="Martienssen R.A."/>
            <person name="Clifton S.W."/>
            <person name="McCombie W.R."/>
            <person name="Wing R.A."/>
            <person name="Wilson R.K."/>
        </authorList>
    </citation>
    <scope>NUCLEOTIDE SEQUENCE [LARGE SCALE GENOMIC DNA]</scope>
    <source>
        <strain evidence="16">cv. B73</strain>
    </source>
</reference>
<evidence type="ECO:0000313" key="14">
    <source>
        <dbReference type="EMBL" id="AQK58865.1"/>
    </source>
</evidence>
<dbReference type="InterPro" id="IPR032675">
    <property type="entry name" value="LRR_dom_sf"/>
</dbReference>
<dbReference type="AlphaFoldDB" id="K7U5J1"/>
<dbReference type="PANTHER" id="PTHR36766">
    <property type="entry name" value="PLANT BROAD-SPECTRUM MILDEW RESISTANCE PROTEIN RPW8"/>
    <property type="match status" value="1"/>
</dbReference>
<sequence length="1693" mass="190910">MVHVGEMLASAVIKEVVRRLPALLQAPVKGPAKMIRSFREDLDEMKMTLESIKATMAEAEQRSINDETARLWLKRLKRAAYDISDMFDEFEHGSPPGKKLQGPSWFEIMFSRDMAKKMKKMNKRLKEIAEQWKNYGGIGRVSCEPKNDAAEEQETTSSSSSAVVVGRRAEKQAVINILLSSNNTYPQETISHCTVIHGLGGVGKSELATSVFNDERIKEAFPQRAWVWLGQNFREKDIGRAIISIVECGSCNLEILESIYQHLRKVLLGRCLIVLDNLWDSVHLAKLQGELGSNVSILVTSRREIQLNMPRSTLFRLDPLSERFSLDLVKEVASSYFPAGDIPETAMEEIVKMCGGVPLALKSVASQLRPERSVKELLSLIRAISPPKSDYGTTDIQDRVLASLKLTYHLMSPSLKLCFAYCAIFAKGDEIDREGLCHQWIALGLTEKMYAEDRVRDLLTMSFLRDPEPPAITRSSSGGSSKLKMHDLVHDLAMLVADDELLVINQECVVFKSDSPRYAMVFACKLENLHKNKLLAGLRALHIKDSDGLKFKWYNFSFVKCLRIMDISGLCTEKLPSSIGNMMQLRYLNASGIQCEVLPKAIGSLSKLQYLNLHGSRISALPDSVTKLGQLMHLDISDCVHLQTLPNSFCNLESLCFLSLKNCCRLSSLPDDLARLENLEKLNLSGCSCLDTLPKSLGELDSLKLLDLSGCMKLTMLPKSFISLTSLQYLNISSCSELDIPVDALNKLTKLNYIDMSCCPKLVGLPQEFCSLKHLHTLNLSDCSKLAYLPEKLGQMESIKFILLDGCTESVRKPILKHRLGAGLQSLPAFVVERKADSIRSNIFQLEQEKFSELELYRLENIHTVDEAKALKMPDRSGLRSLGLMWTLNVDRFVEDEALLQALEPHENLKKLTVQGYMGERFPKWKLELGSSRQGHLHEVGLMHFPMCSSLPQLGQLANLKKLYLSRMPKIRRLGRELSDNTGGLRNLQIFTLEYMENLEEWCTTMTSATGQQQQEEFMFPALQELTIYHCPLLTMRPCPPRSIDYWEVRASSGAAQLLLQKDGMMQSVADYMGLQCPFAYTSELHVSGSSSSSTLLPTDGWKFNGSLITLKDLTSDCCSLIDRLLAKGNSMQCLVNLEVSGIKNTNSLLEEVESVAYYTRSSLAKSWPDWFLQEQGINRASPHFIVTGYANCGVDGWIHKVTSFLGNLIRINMENLPMCDCLPPLGQLPMLQELRLKGMPKIRSIDRDFCGSGSGSQQSSHTLFFPRLTRFVLNDMPNLEDWVTKVSGASDPYGQEEFMFPKLVKLTIWNCPKLKLKPCPPRAMEWDINNSDQVIASNYDINSGGYLVTMLQVLLCKVPPSNWKLLHQLPGIQSLAIVSCHGMEALPDSIQYLSSLHSLTVSKCHGLKHLPDWLGDLTSLERLMVVSCPLEFLPGSLRRLPFLRSLTLSRCDRLAALPGWMGDLKSLVTITIEECKSLKSLPKLYHLEHLHIQCNDELERWCKSEVNQHKFSQTLRKGFFLESPMGTNSCILPARSLSILWGQDDRYWRLNSIPESRFALSMELIAVWWLEIEGWVPFEFLSTDTSYDIFLVYKLADEHDGLRWGESYVAVDGVHTTDGVVSFVDEDAVRVDRVAYPVTRSEGWMELWLGEFYNKYVDREVKVSVWEKTDTYAKIGLIIEGMEIRKKSGSIS</sequence>
<keyword evidence="6" id="KW-0067">ATP-binding</keyword>
<dbReference type="Gene3D" id="1.20.5.4130">
    <property type="match status" value="1"/>
</dbReference>
<evidence type="ECO:0000256" key="6">
    <source>
        <dbReference type="ARBA" id="ARBA00022840"/>
    </source>
</evidence>
<dbReference type="Pfam" id="PF14299">
    <property type="entry name" value="PP2"/>
    <property type="match status" value="1"/>
</dbReference>
<evidence type="ECO:0000256" key="8">
    <source>
        <dbReference type="SAM" id="Coils"/>
    </source>
</evidence>
<evidence type="ECO:0007829" key="17">
    <source>
        <dbReference type="PeptideAtlas" id="K7U5J1"/>
    </source>
</evidence>
<dbReference type="InterPro" id="IPR056789">
    <property type="entry name" value="LRR_R13L1-DRL21"/>
</dbReference>
<dbReference type="Pfam" id="PF23598">
    <property type="entry name" value="LRR_14"/>
    <property type="match status" value="1"/>
</dbReference>
<dbReference type="Gene3D" id="1.10.10.10">
    <property type="entry name" value="Winged helix-like DNA-binding domain superfamily/Winged helix DNA-binding domain"/>
    <property type="match status" value="1"/>
</dbReference>
<dbReference type="eggNOG" id="KOG4658">
    <property type="taxonomic scope" value="Eukaryota"/>
</dbReference>
<organism evidence="14">
    <name type="scientific">Zea mays</name>
    <name type="common">Maize</name>
    <dbReference type="NCBI Taxonomy" id="4577"/>
    <lineage>
        <taxon>Eukaryota</taxon>
        <taxon>Viridiplantae</taxon>
        <taxon>Streptophyta</taxon>
        <taxon>Embryophyta</taxon>
        <taxon>Tracheophyta</taxon>
        <taxon>Spermatophyta</taxon>
        <taxon>Magnoliopsida</taxon>
        <taxon>Liliopsida</taxon>
        <taxon>Poales</taxon>
        <taxon>Poaceae</taxon>
        <taxon>PACMAD clade</taxon>
        <taxon>Panicoideae</taxon>
        <taxon>Andropogonodae</taxon>
        <taxon>Andropogoneae</taxon>
        <taxon>Tripsacinae</taxon>
        <taxon>Zea</taxon>
    </lineage>
</organism>
<evidence type="ECO:0000256" key="3">
    <source>
        <dbReference type="ARBA" id="ARBA00022737"/>
    </source>
</evidence>
<evidence type="ECO:0000259" key="12">
    <source>
        <dbReference type="Pfam" id="PF23598"/>
    </source>
</evidence>
<gene>
    <name evidence="15" type="primary">LOC100275648</name>
    <name evidence="14" type="ORF">ZEAMMB73_Zm00001d053171</name>
</gene>
<dbReference type="Gene3D" id="3.80.10.10">
    <property type="entry name" value="Ribonuclease Inhibitor"/>
    <property type="match status" value="5"/>
</dbReference>
<keyword evidence="16" id="KW-1185">Reference proteome</keyword>
<evidence type="ECO:0000259" key="11">
    <source>
        <dbReference type="Pfam" id="PF23559"/>
    </source>
</evidence>
<dbReference type="HOGENOM" id="CLU_000837_8_7_1"/>
<dbReference type="InterPro" id="IPR025886">
    <property type="entry name" value="PP2-like"/>
</dbReference>
<reference evidence="15" key="3">
    <citation type="submission" date="2019-07" db="EMBL/GenBank/DDBJ databases">
        <authorList>
            <person name="Seetharam A."/>
            <person name="Woodhouse M."/>
            <person name="Cannon E."/>
        </authorList>
    </citation>
    <scope>NUCLEOTIDE SEQUENCE [LARGE SCALE GENOMIC DNA]</scope>
    <source>
        <strain evidence="15">cv. B73</strain>
    </source>
</reference>
<dbReference type="SMR" id="K7U5J1"/>
<dbReference type="PANTHER" id="PTHR36766:SF66">
    <property type="entry name" value="NB-ARC DOMAIN-CONTAINING PROTEIN"/>
    <property type="match status" value="1"/>
</dbReference>